<evidence type="ECO:0000256" key="4">
    <source>
        <dbReference type="ARBA" id="ARBA00022692"/>
    </source>
</evidence>
<feature type="domain" description="TonB-dependent receptor-like beta-barrel" evidence="11">
    <location>
        <begin position="347"/>
        <end position="825"/>
    </location>
</feature>
<dbReference type="InterPro" id="IPR039426">
    <property type="entry name" value="TonB-dep_rcpt-like"/>
</dbReference>
<dbReference type="Proteomes" id="UP001595705">
    <property type="component" value="Unassembled WGS sequence"/>
</dbReference>
<dbReference type="PROSITE" id="PS52016">
    <property type="entry name" value="TONB_DEPENDENT_REC_3"/>
    <property type="match status" value="1"/>
</dbReference>
<keyword evidence="6 8" id="KW-0472">Membrane</keyword>
<accession>A0ABV7XH01</accession>
<keyword evidence="3 8" id="KW-1134">Transmembrane beta strand</keyword>
<dbReference type="PANTHER" id="PTHR47234">
    <property type="match status" value="1"/>
</dbReference>
<evidence type="ECO:0000256" key="5">
    <source>
        <dbReference type="ARBA" id="ARBA00023077"/>
    </source>
</evidence>
<dbReference type="EMBL" id="JBHRYA010000001">
    <property type="protein sequence ID" value="MFC3715038.1"/>
    <property type="molecule type" value="Genomic_DNA"/>
</dbReference>
<evidence type="ECO:0000256" key="8">
    <source>
        <dbReference type="PROSITE-ProRule" id="PRU01360"/>
    </source>
</evidence>
<name>A0ABV7XH01_9GAMM</name>
<reference evidence="14" key="1">
    <citation type="journal article" date="2019" name="Int. J. Syst. Evol. Microbiol.">
        <title>The Global Catalogue of Microorganisms (GCM) 10K type strain sequencing project: providing services to taxonomists for standard genome sequencing and annotation.</title>
        <authorList>
            <consortium name="The Broad Institute Genomics Platform"/>
            <consortium name="The Broad Institute Genome Sequencing Center for Infectious Disease"/>
            <person name="Wu L."/>
            <person name="Ma J."/>
        </authorList>
    </citation>
    <scope>NUCLEOTIDE SEQUENCE [LARGE SCALE GENOMIC DNA]</scope>
    <source>
        <strain evidence="14">KCTC 42441</strain>
    </source>
</reference>
<comment type="caution">
    <text evidence="13">The sequence shown here is derived from an EMBL/GenBank/DDBJ whole genome shotgun (WGS) entry which is preliminary data.</text>
</comment>
<organism evidence="13 14">
    <name type="scientific">Luteimonas soli</name>
    <dbReference type="NCBI Taxonomy" id="1648966"/>
    <lineage>
        <taxon>Bacteria</taxon>
        <taxon>Pseudomonadati</taxon>
        <taxon>Pseudomonadota</taxon>
        <taxon>Gammaproteobacteria</taxon>
        <taxon>Lysobacterales</taxon>
        <taxon>Lysobacteraceae</taxon>
        <taxon>Luteimonas</taxon>
    </lineage>
</organism>
<feature type="chain" id="PRO_5046359253" evidence="10">
    <location>
        <begin position="32"/>
        <end position="860"/>
    </location>
</feature>
<evidence type="ECO:0000256" key="1">
    <source>
        <dbReference type="ARBA" id="ARBA00004571"/>
    </source>
</evidence>
<gene>
    <name evidence="13" type="ORF">ACFONC_02580</name>
</gene>
<keyword evidence="14" id="KW-1185">Reference proteome</keyword>
<keyword evidence="7 8" id="KW-0998">Cell outer membrane</keyword>
<evidence type="ECO:0000256" key="9">
    <source>
        <dbReference type="RuleBase" id="RU003357"/>
    </source>
</evidence>
<proteinExistence type="inferred from homology"/>
<feature type="domain" description="TonB-dependent receptor plug" evidence="12">
    <location>
        <begin position="61"/>
        <end position="172"/>
    </location>
</feature>
<keyword evidence="4 8" id="KW-0812">Transmembrane</keyword>
<dbReference type="Pfam" id="PF07715">
    <property type="entry name" value="Plug"/>
    <property type="match status" value="1"/>
</dbReference>
<feature type="signal peptide" evidence="10">
    <location>
        <begin position="1"/>
        <end position="31"/>
    </location>
</feature>
<keyword evidence="10" id="KW-0732">Signal</keyword>
<dbReference type="Pfam" id="PF00593">
    <property type="entry name" value="TonB_dep_Rec_b-barrel"/>
    <property type="match status" value="1"/>
</dbReference>
<evidence type="ECO:0000256" key="10">
    <source>
        <dbReference type="SAM" id="SignalP"/>
    </source>
</evidence>
<protein>
    <submittedName>
        <fullName evidence="13">TonB-dependent receptor plug domain-containing protein</fullName>
    </submittedName>
</protein>
<evidence type="ECO:0000256" key="2">
    <source>
        <dbReference type="ARBA" id="ARBA00022448"/>
    </source>
</evidence>
<dbReference type="SUPFAM" id="SSF56935">
    <property type="entry name" value="Porins"/>
    <property type="match status" value="1"/>
</dbReference>
<dbReference type="InterPro" id="IPR000531">
    <property type="entry name" value="Beta-barrel_TonB"/>
</dbReference>
<evidence type="ECO:0000313" key="14">
    <source>
        <dbReference type="Proteomes" id="UP001595705"/>
    </source>
</evidence>
<dbReference type="Gene3D" id="2.170.130.10">
    <property type="entry name" value="TonB-dependent receptor, plug domain"/>
    <property type="match status" value="1"/>
</dbReference>
<dbReference type="InterPro" id="IPR037066">
    <property type="entry name" value="Plug_dom_sf"/>
</dbReference>
<keyword evidence="2 8" id="KW-0813">Transport</keyword>
<dbReference type="InterPro" id="IPR012910">
    <property type="entry name" value="Plug_dom"/>
</dbReference>
<comment type="subcellular location">
    <subcellularLocation>
        <location evidence="1 8">Cell outer membrane</location>
        <topology evidence="1 8">Multi-pass membrane protein</topology>
    </subcellularLocation>
</comment>
<dbReference type="PANTHER" id="PTHR47234:SF2">
    <property type="entry name" value="TONB-DEPENDENT RECEPTOR"/>
    <property type="match status" value="1"/>
</dbReference>
<sequence length="860" mass="92453">MTLQTTKLRDAIAFALVAGATGLAGTGVAFAQDQETTASDTTTLDRIEVTGSRLKRAEIEGAMPVTVIDRAQIDASGEVSVADYLRTTNFNSVGQFRPQSGSSAQAGAFANLRGLGGQRTLVLIDGHRAPKAPFAAGAGTDLNAIPLAAVERIEVLTDGASAIYGADAVGGVINLILRKDYNGAQVTVGHSSPEWGPTDEASILFGVSGDRGHIVGGFSHNRRAMIFTNTRPWGSEPGASTFGNNYFSVDADGNLVNSNYVNGIDFFNPVEGGCTNQDFWIDPANGRCVYDFNATAADEASYGNKAFFLNGEVQINDDWSTYFSTNVTNANSFGRYAPTPGVVVIAPDAAQNPVPGATTYLYHRFAAAGNRDTETNANAYDIMLGFRGMVGESIDVDFGVRYNTYRYDEFGRNYIVGSLAEQAINDGLYNIYDPGATPVGVLDSIKATITRNSNFTTKEAFGNVTFNDLFEMAGGSAGLVVGGEFRKEDYADIYDSLSSAGVILGSAGATSGGGREVSSVYAEMLLPFTSTLEADIAGRYEKYSDYGSNFAPKIALRWHPIDSLTLRGSVGRGFVAPTLDIITQETAFSADSVFDPATCLFFGADTAADCEAFGGDDPVQVNAFREKAEGLGAEESTQYSFGVVWDATDWLNVTVDYWNIKIEERIAFFSSQQLINIDNGDDSTPVPGAPCSLVRDPARGNAVVEIHNCFFNQGEVKTDGIDLTLRTNFDLGGAGKLTNLLQASWQNEFTIDGGVDQVQTQGFPAVRATLNNQWNRGDWGLGYIARYIGSNGSGPSATDSWLTHDLQASVELPWNAKFTLGVNNVTDEMPELISFNGRPFNFFLYDAYGRTPYMRYEQRF</sequence>
<evidence type="ECO:0000256" key="3">
    <source>
        <dbReference type="ARBA" id="ARBA00022452"/>
    </source>
</evidence>
<evidence type="ECO:0000313" key="13">
    <source>
        <dbReference type="EMBL" id="MFC3715038.1"/>
    </source>
</evidence>
<evidence type="ECO:0000259" key="11">
    <source>
        <dbReference type="Pfam" id="PF00593"/>
    </source>
</evidence>
<keyword evidence="13" id="KW-0675">Receptor</keyword>
<dbReference type="InterPro" id="IPR036942">
    <property type="entry name" value="Beta-barrel_TonB_sf"/>
</dbReference>
<evidence type="ECO:0000256" key="7">
    <source>
        <dbReference type="ARBA" id="ARBA00023237"/>
    </source>
</evidence>
<dbReference type="RefSeq" id="WP_386742053.1">
    <property type="nucleotide sequence ID" value="NZ_JBHRYA010000001.1"/>
</dbReference>
<comment type="similarity">
    <text evidence="8 9">Belongs to the TonB-dependent receptor family.</text>
</comment>
<dbReference type="Gene3D" id="2.40.170.20">
    <property type="entry name" value="TonB-dependent receptor, beta-barrel domain"/>
    <property type="match status" value="1"/>
</dbReference>
<keyword evidence="5 9" id="KW-0798">TonB box</keyword>
<evidence type="ECO:0000256" key="6">
    <source>
        <dbReference type="ARBA" id="ARBA00023136"/>
    </source>
</evidence>
<evidence type="ECO:0000259" key="12">
    <source>
        <dbReference type="Pfam" id="PF07715"/>
    </source>
</evidence>